<keyword evidence="1" id="KW-1133">Transmembrane helix</keyword>
<proteinExistence type="predicted"/>
<protein>
    <submittedName>
        <fullName evidence="2">DUF1616 domain-containing protein</fullName>
    </submittedName>
</protein>
<sequence length="262" mass="26575">MNPVRAGVLAGLTVVAALAVEFGPLALSVPGGLLLAFVLPGLAINDALFRPGRRDIGVVERTILVPALSLAVLVLGGLLLWGAGGSLNRTSWMLVCAVGTLIAIGVAVYRTHTAATVAAAAPAKAAGERRTISKQRLIRDVLPLALAGVMLAGVGIWSFADSVQTYDVGVTSLSAAPPGAVDPAGNRSVQVTAAGLSASGGPYTMVVTGTSGEELSRHDITPDTDGDWTGRLTVPADERVTVDLFRAGDPTAIRTLIIAAAA</sequence>
<feature type="transmembrane region" description="Helical" evidence="1">
    <location>
        <begin position="141"/>
        <end position="160"/>
    </location>
</feature>
<dbReference type="EMBL" id="JAGFNS010000009">
    <property type="protein sequence ID" value="MBO3738882.1"/>
    <property type="molecule type" value="Genomic_DNA"/>
</dbReference>
<keyword evidence="1" id="KW-0472">Membrane</keyword>
<dbReference type="RefSeq" id="WP_208468056.1">
    <property type="nucleotide sequence ID" value="NZ_JAGFNS010000009.1"/>
</dbReference>
<dbReference type="Proteomes" id="UP000679690">
    <property type="component" value="Unassembled WGS sequence"/>
</dbReference>
<feature type="transmembrane region" description="Helical" evidence="1">
    <location>
        <begin position="29"/>
        <end position="49"/>
    </location>
</feature>
<evidence type="ECO:0000256" key="1">
    <source>
        <dbReference type="SAM" id="Phobius"/>
    </source>
</evidence>
<comment type="caution">
    <text evidence="2">The sequence shown here is derived from an EMBL/GenBank/DDBJ whole genome shotgun (WGS) entry which is preliminary data.</text>
</comment>
<keyword evidence="3" id="KW-1185">Reference proteome</keyword>
<feature type="transmembrane region" description="Helical" evidence="1">
    <location>
        <begin position="90"/>
        <end position="109"/>
    </location>
</feature>
<organism evidence="2 3">
    <name type="scientific">Actinoplanes flavus</name>
    <dbReference type="NCBI Taxonomy" id="2820290"/>
    <lineage>
        <taxon>Bacteria</taxon>
        <taxon>Bacillati</taxon>
        <taxon>Actinomycetota</taxon>
        <taxon>Actinomycetes</taxon>
        <taxon>Micromonosporales</taxon>
        <taxon>Micromonosporaceae</taxon>
        <taxon>Actinoplanes</taxon>
    </lineage>
</organism>
<keyword evidence="1" id="KW-0812">Transmembrane</keyword>
<evidence type="ECO:0000313" key="2">
    <source>
        <dbReference type="EMBL" id="MBO3738882.1"/>
    </source>
</evidence>
<feature type="transmembrane region" description="Helical" evidence="1">
    <location>
        <begin position="61"/>
        <end position="84"/>
    </location>
</feature>
<gene>
    <name evidence="2" type="ORF">J5X75_15250</name>
</gene>
<reference evidence="2 3" key="1">
    <citation type="submission" date="2021-03" db="EMBL/GenBank/DDBJ databases">
        <title>Actinoplanes flavus sp. nov., a novel actinomycete isolated from Coconut Palm rhizosphere soil.</title>
        <authorList>
            <person name="Luo X."/>
        </authorList>
    </citation>
    <scope>NUCLEOTIDE SEQUENCE [LARGE SCALE GENOMIC DNA]</scope>
    <source>
        <strain evidence="2 3">NEAU-H7</strain>
    </source>
</reference>
<accession>A0ABS3UJD5</accession>
<evidence type="ECO:0000313" key="3">
    <source>
        <dbReference type="Proteomes" id="UP000679690"/>
    </source>
</evidence>
<name>A0ABS3UJD5_9ACTN</name>